<accession>A0ABP3RCV6</accession>
<evidence type="ECO:0000256" key="1">
    <source>
        <dbReference type="ARBA" id="ARBA00023015"/>
    </source>
</evidence>
<comment type="caution">
    <text evidence="5">The sequence shown here is derived from an EMBL/GenBank/DDBJ whole genome shotgun (WGS) entry which is preliminary data.</text>
</comment>
<gene>
    <name evidence="5" type="ORF">GCM10009547_02670</name>
</gene>
<protein>
    <submittedName>
        <fullName evidence="5">Helix-turn-helix transcriptional regulator</fullName>
    </submittedName>
</protein>
<evidence type="ECO:0000313" key="6">
    <source>
        <dbReference type="Proteomes" id="UP001500957"/>
    </source>
</evidence>
<organism evidence="5 6">
    <name type="scientific">Sporichthya brevicatena</name>
    <dbReference type="NCBI Taxonomy" id="171442"/>
    <lineage>
        <taxon>Bacteria</taxon>
        <taxon>Bacillati</taxon>
        <taxon>Actinomycetota</taxon>
        <taxon>Actinomycetes</taxon>
        <taxon>Sporichthyales</taxon>
        <taxon>Sporichthyaceae</taxon>
        <taxon>Sporichthya</taxon>
    </lineage>
</organism>
<dbReference type="InterPro" id="IPR029016">
    <property type="entry name" value="GAF-like_dom_sf"/>
</dbReference>
<dbReference type="PRINTS" id="PR00038">
    <property type="entry name" value="HTHLUXR"/>
</dbReference>
<keyword evidence="6" id="KW-1185">Reference proteome</keyword>
<dbReference type="PROSITE" id="PS50043">
    <property type="entry name" value="HTH_LUXR_2"/>
    <property type="match status" value="1"/>
</dbReference>
<evidence type="ECO:0000259" key="4">
    <source>
        <dbReference type="PROSITE" id="PS50043"/>
    </source>
</evidence>
<dbReference type="InterPro" id="IPR036388">
    <property type="entry name" value="WH-like_DNA-bd_sf"/>
</dbReference>
<dbReference type="RefSeq" id="WP_344600773.1">
    <property type="nucleotide sequence ID" value="NZ_BAAAHE010000004.1"/>
</dbReference>
<reference evidence="6" key="1">
    <citation type="journal article" date="2019" name="Int. J. Syst. Evol. Microbiol.">
        <title>The Global Catalogue of Microorganisms (GCM) 10K type strain sequencing project: providing services to taxonomists for standard genome sequencing and annotation.</title>
        <authorList>
            <consortium name="The Broad Institute Genomics Platform"/>
            <consortium name="The Broad Institute Genome Sequencing Center for Infectious Disease"/>
            <person name="Wu L."/>
            <person name="Ma J."/>
        </authorList>
    </citation>
    <scope>NUCLEOTIDE SEQUENCE [LARGE SCALE GENOMIC DNA]</scope>
    <source>
        <strain evidence="6">JCM 10671</strain>
    </source>
</reference>
<proteinExistence type="predicted"/>
<name>A0ABP3RCV6_9ACTN</name>
<dbReference type="CDD" id="cd06170">
    <property type="entry name" value="LuxR_C_like"/>
    <property type="match status" value="1"/>
</dbReference>
<sequence length="290" mass="30875">MQSTAVSTRGTLHTEVPTLAAYLYELKQVTGAEITFGGTRAGEGSPAVLSTFVGTKTEALRGVQVELGRGLGGKAMAVGRPIHVRDYSTARGITHDYDAAVKKEGLHAILAVPILSRAGASGVIYAGLRRPELISERMMDRAVAVARRMEYEAAVTAEVNRRLAELTSAMQAPAPGADQRLRDVHAELGLIRSTATGTTRQLIDDLMHRLAGTLRTSGQEEEADRVVTLTPRELDVITQVAIGCSNAEAGERLGVGESTVKSYLHAAMRKLGARNRVEAVTAARRAGLIP</sequence>
<dbReference type="EMBL" id="BAAAHE010000004">
    <property type="protein sequence ID" value="GAA0604393.1"/>
    <property type="molecule type" value="Genomic_DNA"/>
</dbReference>
<keyword evidence="2" id="KW-0238">DNA-binding</keyword>
<dbReference type="SUPFAM" id="SSF46894">
    <property type="entry name" value="C-terminal effector domain of the bipartite response regulators"/>
    <property type="match status" value="1"/>
</dbReference>
<dbReference type="PANTHER" id="PTHR44688:SF16">
    <property type="entry name" value="DNA-BINDING TRANSCRIPTIONAL ACTIVATOR DEVR_DOSR"/>
    <property type="match status" value="1"/>
</dbReference>
<dbReference type="Gene3D" id="3.30.450.40">
    <property type="match status" value="1"/>
</dbReference>
<dbReference type="Pfam" id="PF00196">
    <property type="entry name" value="GerE"/>
    <property type="match status" value="1"/>
</dbReference>
<evidence type="ECO:0000256" key="2">
    <source>
        <dbReference type="ARBA" id="ARBA00023125"/>
    </source>
</evidence>
<dbReference type="Proteomes" id="UP001500957">
    <property type="component" value="Unassembled WGS sequence"/>
</dbReference>
<keyword evidence="1" id="KW-0805">Transcription regulation</keyword>
<dbReference type="SUPFAM" id="SSF55781">
    <property type="entry name" value="GAF domain-like"/>
    <property type="match status" value="1"/>
</dbReference>
<evidence type="ECO:0000256" key="3">
    <source>
        <dbReference type="ARBA" id="ARBA00023163"/>
    </source>
</evidence>
<dbReference type="PANTHER" id="PTHR44688">
    <property type="entry name" value="DNA-BINDING TRANSCRIPTIONAL ACTIVATOR DEVR_DOSR"/>
    <property type="match status" value="1"/>
</dbReference>
<dbReference type="InterPro" id="IPR000792">
    <property type="entry name" value="Tscrpt_reg_LuxR_C"/>
</dbReference>
<feature type="domain" description="HTH luxR-type" evidence="4">
    <location>
        <begin position="222"/>
        <end position="287"/>
    </location>
</feature>
<keyword evidence="3" id="KW-0804">Transcription</keyword>
<evidence type="ECO:0000313" key="5">
    <source>
        <dbReference type="EMBL" id="GAA0604393.1"/>
    </source>
</evidence>
<dbReference type="InterPro" id="IPR016032">
    <property type="entry name" value="Sig_transdc_resp-reg_C-effctor"/>
</dbReference>
<dbReference type="Gene3D" id="1.10.10.10">
    <property type="entry name" value="Winged helix-like DNA-binding domain superfamily/Winged helix DNA-binding domain"/>
    <property type="match status" value="1"/>
</dbReference>
<dbReference type="SMART" id="SM00421">
    <property type="entry name" value="HTH_LUXR"/>
    <property type="match status" value="1"/>
</dbReference>